<dbReference type="GO" id="GO:0043041">
    <property type="term" value="P:amino acid activation for nonribosomal peptide biosynthetic process"/>
    <property type="evidence" value="ECO:0007669"/>
    <property type="project" value="TreeGrafter"/>
</dbReference>
<dbReference type="CDD" id="cd05930">
    <property type="entry name" value="A_NRPS"/>
    <property type="match status" value="1"/>
</dbReference>
<evidence type="ECO:0000259" key="4">
    <source>
        <dbReference type="PROSITE" id="PS50075"/>
    </source>
</evidence>
<dbReference type="SUPFAM" id="SSF47336">
    <property type="entry name" value="ACP-like"/>
    <property type="match status" value="1"/>
</dbReference>
<dbReference type="AlphaFoldDB" id="A0A9W6V5K3"/>
<evidence type="ECO:0000256" key="3">
    <source>
        <dbReference type="SAM" id="MobiDB-lite"/>
    </source>
</evidence>
<dbReference type="Proteomes" id="UP001165042">
    <property type="component" value="Unassembled WGS sequence"/>
</dbReference>
<dbReference type="FunFam" id="3.40.50.980:FF:000001">
    <property type="entry name" value="Non-ribosomal peptide synthetase"/>
    <property type="match status" value="1"/>
</dbReference>
<dbReference type="GO" id="GO:0031177">
    <property type="term" value="F:phosphopantetheine binding"/>
    <property type="evidence" value="ECO:0007669"/>
    <property type="project" value="InterPro"/>
</dbReference>
<dbReference type="InterPro" id="IPR042099">
    <property type="entry name" value="ANL_N_sf"/>
</dbReference>
<evidence type="ECO:0000313" key="6">
    <source>
        <dbReference type="Proteomes" id="UP001165042"/>
    </source>
</evidence>
<dbReference type="Gene3D" id="1.10.1200.10">
    <property type="entry name" value="ACP-like"/>
    <property type="match status" value="1"/>
</dbReference>
<dbReference type="Gene3D" id="3.30.300.30">
    <property type="match status" value="1"/>
</dbReference>
<proteinExistence type="predicted"/>
<dbReference type="SMART" id="SM00823">
    <property type="entry name" value="PKS_PP"/>
    <property type="match status" value="1"/>
</dbReference>
<dbReference type="RefSeq" id="WP_285608459.1">
    <property type="nucleotide sequence ID" value="NZ_BSSD01000001.1"/>
</dbReference>
<dbReference type="PROSITE" id="PS00012">
    <property type="entry name" value="PHOSPHOPANTETHEINE"/>
    <property type="match status" value="1"/>
</dbReference>
<dbReference type="InterPro" id="IPR010071">
    <property type="entry name" value="AA_adenyl_dom"/>
</dbReference>
<keyword evidence="2" id="KW-0597">Phosphoprotein</keyword>
<protein>
    <recommendedName>
        <fullName evidence="4">Carrier domain-containing protein</fullName>
    </recommendedName>
</protein>
<accession>A0A9W6V5K3</accession>
<dbReference type="NCBIfam" id="TIGR01733">
    <property type="entry name" value="AA-adenyl-dom"/>
    <property type="match status" value="1"/>
</dbReference>
<reference evidence="5" key="1">
    <citation type="submission" date="2023-02" db="EMBL/GenBank/DDBJ databases">
        <title>Actinokineospora globicatena NBRC 15670.</title>
        <authorList>
            <person name="Ichikawa N."/>
            <person name="Sato H."/>
            <person name="Tonouchi N."/>
        </authorList>
    </citation>
    <scope>NUCLEOTIDE SEQUENCE</scope>
    <source>
        <strain evidence="5">NBRC 15670</strain>
    </source>
</reference>
<feature type="domain" description="Carrier" evidence="4">
    <location>
        <begin position="485"/>
        <end position="561"/>
    </location>
</feature>
<dbReference type="InterPro" id="IPR045851">
    <property type="entry name" value="AMP-bd_C_sf"/>
</dbReference>
<dbReference type="PANTHER" id="PTHR45527">
    <property type="entry name" value="NONRIBOSOMAL PEPTIDE SYNTHETASE"/>
    <property type="match status" value="1"/>
</dbReference>
<comment type="caution">
    <text evidence="5">The sequence shown here is derived from an EMBL/GenBank/DDBJ whole genome shotgun (WGS) entry which is preliminary data.</text>
</comment>
<dbReference type="Pfam" id="PF13193">
    <property type="entry name" value="AMP-binding_C"/>
    <property type="match status" value="1"/>
</dbReference>
<keyword evidence="6" id="KW-1185">Reference proteome</keyword>
<dbReference type="GO" id="GO:0044550">
    <property type="term" value="P:secondary metabolite biosynthetic process"/>
    <property type="evidence" value="ECO:0007669"/>
    <property type="project" value="TreeGrafter"/>
</dbReference>
<gene>
    <name evidence="5" type="ORF">Aglo03_12710</name>
</gene>
<dbReference type="InterPro" id="IPR020806">
    <property type="entry name" value="PKS_PP-bd"/>
</dbReference>
<dbReference type="InterPro" id="IPR009081">
    <property type="entry name" value="PP-bd_ACP"/>
</dbReference>
<sequence>MTTLVTEFAAQVERDPDAPAVRHDGVDLSYRELDGRADQLAGHLAVLGVGPERVVAVCLPRSPALLVAWLGVLKAGGVFLPLDPDYPPARIEFMLSFARAPFLITDQALDVAEGTVVVAPDARGSTRTPVTALPENLAYCVFTSGSTGVPKGVQLTHAGAVNLLAGQRAIIRSGPGDRILQFSPLSFDAFVWEVSMALLTGACLVLPTAEQRHGELVEFLAAAGITVATLSPSTVVGIPLEDTGLRTLVSAGEPCGIDLAERFADRFEFLNAYGPAEATVCATVARVRGDQVPTIGTAVHGVTIHVLDAGLNLVPQGTAGEIYLGGAGLARGYLHRPALTAERFLPNPFADGQRLYRTGDRGRVTGTGEVEFLGRVDHQVKIRGQQVDPLEPENALREHPLVRAASVSAVRDADGGYRLVGHVVGDVDEAGLRAHLRTRFPEYLVPTAILVLDTFPLTPNGKLDRTALPMPRWATPTAAPVAEHGTTGDVRRTLTEILVDVLGVPDIGPHDHFFDDLGGDSLRLVRVRQQISRRLGRKLDMAALFGNPTLATLTAHLTADAGQAPSGGAERADKRLARRRNR</sequence>
<name>A0A9W6V5K3_9PSEU</name>
<dbReference type="PANTHER" id="PTHR45527:SF1">
    <property type="entry name" value="FATTY ACID SYNTHASE"/>
    <property type="match status" value="1"/>
</dbReference>
<evidence type="ECO:0000256" key="1">
    <source>
        <dbReference type="ARBA" id="ARBA00022450"/>
    </source>
</evidence>
<dbReference type="EMBL" id="BSSD01000001">
    <property type="protein sequence ID" value="GLW90455.1"/>
    <property type="molecule type" value="Genomic_DNA"/>
</dbReference>
<dbReference type="Pfam" id="PF00501">
    <property type="entry name" value="AMP-binding"/>
    <property type="match status" value="1"/>
</dbReference>
<evidence type="ECO:0000313" key="5">
    <source>
        <dbReference type="EMBL" id="GLW90455.1"/>
    </source>
</evidence>
<dbReference type="Pfam" id="PF00550">
    <property type="entry name" value="PP-binding"/>
    <property type="match status" value="1"/>
</dbReference>
<dbReference type="PROSITE" id="PS50075">
    <property type="entry name" value="CARRIER"/>
    <property type="match status" value="1"/>
</dbReference>
<dbReference type="GO" id="GO:0005737">
    <property type="term" value="C:cytoplasm"/>
    <property type="evidence" value="ECO:0007669"/>
    <property type="project" value="TreeGrafter"/>
</dbReference>
<dbReference type="InterPro" id="IPR006162">
    <property type="entry name" value="Ppantetheine_attach_site"/>
</dbReference>
<keyword evidence="1" id="KW-0596">Phosphopantetheine</keyword>
<dbReference type="InterPro" id="IPR036736">
    <property type="entry name" value="ACP-like_sf"/>
</dbReference>
<dbReference type="Gene3D" id="3.40.50.12780">
    <property type="entry name" value="N-terminal domain of ligase-like"/>
    <property type="match status" value="1"/>
</dbReference>
<organism evidence="5 6">
    <name type="scientific">Actinokineospora globicatena</name>
    <dbReference type="NCBI Taxonomy" id="103729"/>
    <lineage>
        <taxon>Bacteria</taxon>
        <taxon>Bacillati</taxon>
        <taxon>Actinomycetota</taxon>
        <taxon>Actinomycetes</taxon>
        <taxon>Pseudonocardiales</taxon>
        <taxon>Pseudonocardiaceae</taxon>
        <taxon>Actinokineospora</taxon>
    </lineage>
</organism>
<feature type="region of interest" description="Disordered" evidence="3">
    <location>
        <begin position="561"/>
        <end position="582"/>
    </location>
</feature>
<dbReference type="InterPro" id="IPR000873">
    <property type="entry name" value="AMP-dep_synth/lig_dom"/>
</dbReference>
<evidence type="ECO:0000256" key="2">
    <source>
        <dbReference type="ARBA" id="ARBA00022553"/>
    </source>
</evidence>
<dbReference type="SUPFAM" id="SSF56801">
    <property type="entry name" value="Acetyl-CoA synthetase-like"/>
    <property type="match status" value="1"/>
</dbReference>
<dbReference type="InterPro" id="IPR025110">
    <property type="entry name" value="AMP-bd_C"/>
</dbReference>